<dbReference type="VEuPathDB" id="FungiDB:FOIG_16743"/>
<evidence type="ECO:0000313" key="8">
    <source>
        <dbReference type="EMBL" id="SCO78467.1"/>
    </source>
</evidence>
<evidence type="ECO:0000256" key="1">
    <source>
        <dbReference type="ARBA" id="ARBA00022723"/>
    </source>
</evidence>
<dbReference type="InterPro" id="IPR036236">
    <property type="entry name" value="Znf_C2H2_sf"/>
</dbReference>
<dbReference type="VEuPathDB" id="FungiDB:FOMG_18830"/>
<dbReference type="FunFam" id="3.30.160.60:FF:002343">
    <property type="entry name" value="Zinc finger protein 33A"/>
    <property type="match status" value="2"/>
</dbReference>
<dbReference type="VEuPathDB" id="FungiDB:FOC1_g10013127"/>
<dbReference type="GO" id="GO:0000981">
    <property type="term" value="F:DNA-binding transcription factor activity, RNA polymerase II-specific"/>
    <property type="evidence" value="ECO:0007669"/>
    <property type="project" value="TreeGrafter"/>
</dbReference>
<keyword evidence="3 5" id="KW-0863">Zinc-finger</keyword>
<keyword evidence="2" id="KW-0677">Repeat</keyword>
<dbReference type="GO" id="GO:0008270">
    <property type="term" value="F:zinc ion binding"/>
    <property type="evidence" value="ECO:0007669"/>
    <property type="project" value="UniProtKB-KW"/>
</dbReference>
<dbReference type="GO" id="GO:0000978">
    <property type="term" value="F:RNA polymerase II cis-regulatory region sequence-specific DNA binding"/>
    <property type="evidence" value="ECO:0007669"/>
    <property type="project" value="UniProtKB-ARBA"/>
</dbReference>
<dbReference type="PROSITE" id="PS50157">
    <property type="entry name" value="ZINC_FINGER_C2H2_2"/>
    <property type="match status" value="4"/>
</dbReference>
<dbReference type="PROSITE" id="PS00028">
    <property type="entry name" value="ZINC_FINGER_C2H2_1"/>
    <property type="match status" value="4"/>
</dbReference>
<dbReference type="Gene3D" id="3.30.160.60">
    <property type="entry name" value="Classic Zinc Finger"/>
    <property type="match status" value="4"/>
</dbReference>
<dbReference type="VEuPathDB" id="FungiDB:HZS61_000322"/>
<dbReference type="OrthoDB" id="3437960at2759"/>
<feature type="region of interest" description="Disordered" evidence="6">
    <location>
        <begin position="126"/>
        <end position="163"/>
    </location>
</feature>
<keyword evidence="1" id="KW-0479">Metal-binding</keyword>
<evidence type="ECO:0000256" key="5">
    <source>
        <dbReference type="PROSITE-ProRule" id="PRU00042"/>
    </source>
</evidence>
<feature type="domain" description="C2H2-type" evidence="7">
    <location>
        <begin position="16"/>
        <end position="45"/>
    </location>
</feature>
<dbReference type="SUPFAM" id="SSF57667">
    <property type="entry name" value="beta-beta-alpha zinc fingers"/>
    <property type="match status" value="2"/>
</dbReference>
<feature type="domain" description="C2H2-type" evidence="7">
    <location>
        <begin position="106"/>
        <end position="136"/>
    </location>
</feature>
<sequence length="421" mass="47744">MEVMELVEKQPTARPFQCDWRSCTKSFNRKSDLQRHYRIHTNERPYACSISECGKSFIQRSALTVHIRTHTGEKPHQCQLIDCGKRFSDSSSLARHRRVHTGRRPYKCARDGCSKSFRRKVTMIEHQRTSHQQGMSPNHILHDCSSDSEDDEPPSTPQHSAMTWSPCDIVSMDQAIPHGPLHRVTSYADFNQQVHDQHMPQQYANGHRISSNVPQEFHGKPIPGYYVGVSTPRRTTTMPRQIYRVTERSNPEVATMTNAAQPHHQLPQRGERPPIELPYSTIAIAASIRSSPRTFSATLVSSPRLQECFYAYLLGNQTEYAQADSQKSIIQHQQPIQHLMSQSRQPVVSQAQPIHAAAASYSPQKSTQAQQEHRSNYDLPIEVRTIGQLPAYGTAVYDPYGPKIELGDPSMQLPSSRFASL</sequence>
<name>A0A2H3SPU3_FUSOX</name>
<accession>A0A2H3SPU3</accession>
<protein>
    <submittedName>
        <fullName evidence="8">Related to zinc finger protein</fullName>
    </submittedName>
</protein>
<dbReference type="VEuPathDB" id="FungiDB:FOC4_g10007195"/>
<keyword evidence="4" id="KW-0862">Zinc</keyword>
<gene>
    <name evidence="8" type="ORF">FRV6_02680</name>
</gene>
<feature type="domain" description="C2H2-type" evidence="7">
    <location>
        <begin position="76"/>
        <end position="105"/>
    </location>
</feature>
<dbReference type="EMBL" id="FMJY01000002">
    <property type="protein sequence ID" value="SCO78467.1"/>
    <property type="molecule type" value="Genomic_DNA"/>
</dbReference>
<evidence type="ECO:0000259" key="7">
    <source>
        <dbReference type="PROSITE" id="PS50157"/>
    </source>
</evidence>
<evidence type="ECO:0000256" key="2">
    <source>
        <dbReference type="ARBA" id="ARBA00022737"/>
    </source>
</evidence>
<dbReference type="FunFam" id="3.30.160.60:FF:000125">
    <property type="entry name" value="Putative zinc finger protein 143"/>
    <property type="match status" value="1"/>
</dbReference>
<dbReference type="VEuPathDB" id="FungiDB:FOC4_g10001146"/>
<evidence type="ECO:0000256" key="6">
    <source>
        <dbReference type="SAM" id="MobiDB-lite"/>
    </source>
</evidence>
<dbReference type="VEuPathDB" id="FungiDB:FOXG_07135"/>
<feature type="domain" description="C2H2-type" evidence="7">
    <location>
        <begin position="46"/>
        <end position="75"/>
    </location>
</feature>
<dbReference type="AlphaFoldDB" id="A0A2H3SPU3"/>
<dbReference type="Proteomes" id="UP000219369">
    <property type="component" value="Unassembled WGS sequence"/>
</dbReference>
<reference evidence="9" key="1">
    <citation type="submission" date="2016-09" db="EMBL/GenBank/DDBJ databases">
        <authorList>
            <person name="Guldener U."/>
        </authorList>
    </citation>
    <scope>NUCLEOTIDE SEQUENCE [LARGE SCALE GENOMIC DNA]</scope>
    <source>
        <strain evidence="9">V64-1</strain>
    </source>
</reference>
<evidence type="ECO:0000256" key="4">
    <source>
        <dbReference type="ARBA" id="ARBA00022833"/>
    </source>
</evidence>
<dbReference type="SMART" id="SM00355">
    <property type="entry name" value="ZnF_C2H2"/>
    <property type="match status" value="4"/>
</dbReference>
<dbReference type="PANTHER" id="PTHR23235">
    <property type="entry name" value="KRUEPPEL-LIKE TRANSCRIPTION FACTOR"/>
    <property type="match status" value="1"/>
</dbReference>
<evidence type="ECO:0000313" key="9">
    <source>
        <dbReference type="Proteomes" id="UP000219369"/>
    </source>
</evidence>
<dbReference type="Pfam" id="PF00096">
    <property type="entry name" value="zf-C2H2"/>
    <property type="match status" value="4"/>
</dbReference>
<evidence type="ECO:0000256" key="3">
    <source>
        <dbReference type="ARBA" id="ARBA00022771"/>
    </source>
</evidence>
<dbReference type="VEuPathDB" id="FungiDB:FOC1_g10009035"/>
<dbReference type="InterPro" id="IPR013087">
    <property type="entry name" value="Znf_C2H2_type"/>
</dbReference>
<dbReference type="VEuPathDB" id="FungiDB:FOZG_18187"/>
<proteinExistence type="predicted"/>
<organism evidence="8 9">
    <name type="scientific">Fusarium oxysporum</name>
    <name type="common">Fusarium vascular wilt</name>
    <dbReference type="NCBI Taxonomy" id="5507"/>
    <lineage>
        <taxon>Eukaryota</taxon>
        <taxon>Fungi</taxon>
        <taxon>Dikarya</taxon>
        <taxon>Ascomycota</taxon>
        <taxon>Pezizomycotina</taxon>
        <taxon>Sordariomycetes</taxon>
        <taxon>Hypocreomycetidae</taxon>
        <taxon>Hypocreales</taxon>
        <taxon>Nectriaceae</taxon>
        <taxon>Fusarium</taxon>
        <taxon>Fusarium oxysporum species complex</taxon>
    </lineage>
</organism>
<dbReference type="PANTHER" id="PTHR23235:SF120">
    <property type="entry name" value="KRUPPEL-LIKE FACTOR 15"/>
    <property type="match status" value="1"/>
</dbReference>